<proteinExistence type="predicted"/>
<sequence>MLCNHLLSKCKRVNFTLRRLPTVTTLCFEWNSTLPGVVIHSFGVNYHSQQSEIFTRRKSGHCRQSSKSEIHSFTFREFTFEANDIVRRVFRIHGDLDW</sequence>
<name>A0A9Q0YQW4_HOLLE</name>
<keyword evidence="2" id="KW-1185">Reference proteome</keyword>
<dbReference type="Proteomes" id="UP001152320">
    <property type="component" value="Chromosome 16"/>
</dbReference>
<reference evidence="1" key="1">
    <citation type="submission" date="2021-10" db="EMBL/GenBank/DDBJ databases">
        <title>Tropical sea cucumber genome reveals ecological adaptation and Cuvierian tubules defense mechanism.</title>
        <authorList>
            <person name="Chen T."/>
        </authorList>
    </citation>
    <scope>NUCLEOTIDE SEQUENCE</scope>
    <source>
        <strain evidence="1">Nanhai2018</strain>
        <tissue evidence="1">Muscle</tissue>
    </source>
</reference>
<organism evidence="1 2">
    <name type="scientific">Holothuria leucospilota</name>
    <name type="common">Black long sea cucumber</name>
    <name type="synonym">Mertensiothuria leucospilota</name>
    <dbReference type="NCBI Taxonomy" id="206669"/>
    <lineage>
        <taxon>Eukaryota</taxon>
        <taxon>Metazoa</taxon>
        <taxon>Echinodermata</taxon>
        <taxon>Eleutherozoa</taxon>
        <taxon>Echinozoa</taxon>
        <taxon>Holothuroidea</taxon>
        <taxon>Aspidochirotacea</taxon>
        <taxon>Aspidochirotida</taxon>
        <taxon>Holothuriidae</taxon>
        <taxon>Holothuria</taxon>
    </lineage>
</organism>
<dbReference type="EMBL" id="JAIZAY010000016">
    <property type="protein sequence ID" value="KAJ8027023.1"/>
    <property type="molecule type" value="Genomic_DNA"/>
</dbReference>
<comment type="caution">
    <text evidence="1">The sequence shown here is derived from an EMBL/GenBank/DDBJ whole genome shotgun (WGS) entry which is preliminary data.</text>
</comment>
<protein>
    <submittedName>
        <fullName evidence="1">Uncharacterized protein</fullName>
    </submittedName>
</protein>
<evidence type="ECO:0000313" key="1">
    <source>
        <dbReference type="EMBL" id="KAJ8027023.1"/>
    </source>
</evidence>
<evidence type="ECO:0000313" key="2">
    <source>
        <dbReference type="Proteomes" id="UP001152320"/>
    </source>
</evidence>
<gene>
    <name evidence="1" type="ORF">HOLleu_32037</name>
</gene>
<accession>A0A9Q0YQW4</accession>
<dbReference type="AlphaFoldDB" id="A0A9Q0YQW4"/>